<dbReference type="EMBL" id="WKPR01000014">
    <property type="protein sequence ID" value="MSB20604.1"/>
    <property type="molecule type" value="Genomic_DNA"/>
</dbReference>
<evidence type="ECO:0000313" key="4">
    <source>
        <dbReference type="EMBL" id="MSB20604.1"/>
    </source>
</evidence>
<sequence>MKRNRFLPAALSLCLAAALSTGVLAADRTEEETASAYLSEQGIMVGDQNGSMNLDSSLTRAELAAILTRLNGNLEHIEAEQHYYRNRCVFPDVPEWAKLYVGYCNVHGLMKGYDNGRFGSGDPVTPAAACTVLLRYSEFAGQTWDYSTACQRAVELGLADNSMLQAATISRGDLAVMIFRAQGSPEMETPDTPISNGLSKNSDGSINIPSDGSLYVPQVGDVIRCDDGTNYTITDVSRYDKNMFASGPVGPLPTPLYDWSQFPEVPLPAVQVNHFQGVTGDRLYVLNLYETRRMLYTLYNTVPSCPELWENGSLKRESDGTPVARFSMGIADSAHAQVFWPWRADQLTALLKSAPYATFEVEAWDVYKDGIFQYIEYRVRGS</sequence>
<dbReference type="InterPro" id="IPR001119">
    <property type="entry name" value="SLH_dom"/>
</dbReference>
<comment type="caution">
    <text evidence="4">The sequence shown here is derived from an EMBL/GenBank/DDBJ whole genome shotgun (WGS) entry which is preliminary data.</text>
</comment>
<keyword evidence="2" id="KW-0732">Signal</keyword>
<dbReference type="Pfam" id="PF00395">
    <property type="entry name" value="SLH"/>
    <property type="match status" value="1"/>
</dbReference>
<accession>A0A6I2R1V6</accession>
<dbReference type="RefSeq" id="WP_009258387.1">
    <property type="nucleotide sequence ID" value="NZ_BAABZG010000001.1"/>
</dbReference>
<protein>
    <submittedName>
        <fullName evidence="4">S-layer homology domain-containing protein</fullName>
    </submittedName>
</protein>
<organism evidence="4 5">
    <name type="scientific">Flavonifractor plautii</name>
    <name type="common">Fusobacterium plautii</name>
    <dbReference type="NCBI Taxonomy" id="292800"/>
    <lineage>
        <taxon>Bacteria</taxon>
        <taxon>Bacillati</taxon>
        <taxon>Bacillota</taxon>
        <taxon>Clostridia</taxon>
        <taxon>Eubacteriales</taxon>
        <taxon>Oscillospiraceae</taxon>
        <taxon>Flavonifractor</taxon>
    </lineage>
</organism>
<proteinExistence type="predicted"/>
<dbReference type="AlphaFoldDB" id="A0A6I2R1V6"/>
<feature type="domain" description="SLH" evidence="3">
    <location>
        <begin position="84"/>
        <end position="147"/>
    </location>
</feature>
<evidence type="ECO:0000259" key="3">
    <source>
        <dbReference type="PROSITE" id="PS51272"/>
    </source>
</evidence>
<feature type="signal peptide" evidence="2">
    <location>
        <begin position="1"/>
        <end position="25"/>
    </location>
</feature>
<keyword evidence="1" id="KW-0677">Repeat</keyword>
<evidence type="ECO:0000313" key="5">
    <source>
        <dbReference type="Proteomes" id="UP000434475"/>
    </source>
</evidence>
<dbReference type="PROSITE" id="PS51272">
    <property type="entry name" value="SLH"/>
    <property type="match status" value="2"/>
</dbReference>
<evidence type="ECO:0000256" key="1">
    <source>
        <dbReference type="ARBA" id="ARBA00022737"/>
    </source>
</evidence>
<feature type="domain" description="SLH" evidence="3">
    <location>
        <begin position="16"/>
        <end position="81"/>
    </location>
</feature>
<dbReference type="Proteomes" id="UP000434475">
    <property type="component" value="Unassembled WGS sequence"/>
</dbReference>
<reference evidence="4 5" key="1">
    <citation type="journal article" date="2019" name="Nat. Med.">
        <title>A library of human gut bacterial isolates paired with longitudinal multiomics data enables mechanistic microbiome research.</title>
        <authorList>
            <person name="Poyet M."/>
            <person name="Groussin M."/>
            <person name="Gibbons S.M."/>
            <person name="Avila-Pacheco J."/>
            <person name="Jiang X."/>
            <person name="Kearney S.M."/>
            <person name="Perrotta A.R."/>
            <person name="Berdy B."/>
            <person name="Zhao S."/>
            <person name="Lieberman T.D."/>
            <person name="Swanson P.K."/>
            <person name="Smith M."/>
            <person name="Roesemann S."/>
            <person name="Alexander J.E."/>
            <person name="Rich S.A."/>
            <person name="Livny J."/>
            <person name="Vlamakis H."/>
            <person name="Clish C."/>
            <person name="Bullock K."/>
            <person name="Deik A."/>
            <person name="Scott J."/>
            <person name="Pierce K.A."/>
            <person name="Xavier R.J."/>
            <person name="Alm E.J."/>
        </authorList>
    </citation>
    <scope>NUCLEOTIDE SEQUENCE [LARGE SCALE GENOMIC DNA]</scope>
    <source>
        <strain evidence="4 5">BIOML-A2</strain>
    </source>
</reference>
<name>A0A6I2R1V6_FLAPL</name>
<feature type="chain" id="PRO_5026149572" evidence="2">
    <location>
        <begin position="26"/>
        <end position="382"/>
    </location>
</feature>
<evidence type="ECO:0000256" key="2">
    <source>
        <dbReference type="SAM" id="SignalP"/>
    </source>
</evidence>
<gene>
    <name evidence="4" type="ORF">GKE97_13905</name>
</gene>